<feature type="domain" description="Gcp-like" evidence="4">
    <location>
        <begin position="33"/>
        <end position="222"/>
    </location>
</feature>
<comment type="similarity">
    <text evidence="1">Belongs to the KAE1 / TsaD family. TsaB subfamily.</text>
</comment>
<dbReference type="InterPro" id="IPR000905">
    <property type="entry name" value="Gcp-like_dom"/>
</dbReference>
<dbReference type="OrthoDB" id="9809995at2"/>
<keyword evidence="6" id="KW-1185">Reference proteome</keyword>
<comment type="caution">
    <text evidence="5">The sequence shown here is derived from an EMBL/GenBank/DDBJ whole genome shotgun (WGS) entry which is preliminary data.</text>
</comment>
<dbReference type="SUPFAM" id="SSF53067">
    <property type="entry name" value="Actin-like ATPase domain"/>
    <property type="match status" value="2"/>
</dbReference>
<accession>A0A4R7JKK6</accession>
<reference evidence="5 6" key="1">
    <citation type="submission" date="2019-03" db="EMBL/GenBank/DDBJ databases">
        <title>Genomic Encyclopedia of Type Strains, Phase IV (KMG-IV): sequencing the most valuable type-strain genomes for metagenomic binning, comparative biology and taxonomic classification.</title>
        <authorList>
            <person name="Goeker M."/>
        </authorList>
    </citation>
    <scope>NUCLEOTIDE SEQUENCE [LARGE SCALE GENOMIC DNA]</scope>
    <source>
        <strain evidence="5 6">DSM 15505</strain>
    </source>
</reference>
<evidence type="ECO:0000256" key="1">
    <source>
        <dbReference type="ARBA" id="ARBA00010493"/>
    </source>
</evidence>
<dbReference type="GO" id="GO:0005829">
    <property type="term" value="C:cytosol"/>
    <property type="evidence" value="ECO:0007669"/>
    <property type="project" value="TreeGrafter"/>
</dbReference>
<name>A0A4R7JKK6_9GAMM</name>
<dbReference type="NCBIfam" id="TIGR03725">
    <property type="entry name" value="T6A_YeaZ"/>
    <property type="match status" value="1"/>
</dbReference>
<protein>
    <recommendedName>
        <fullName evidence="2">tRNA threonylcarbamoyladenosine biosynthesis protein TsaB</fullName>
    </recommendedName>
    <alternativeName>
        <fullName evidence="3">t(6)A37 threonylcarbamoyladenosine biosynthesis protein TsaB</fullName>
    </alternativeName>
</protein>
<dbReference type="Pfam" id="PF00814">
    <property type="entry name" value="TsaD"/>
    <property type="match status" value="1"/>
</dbReference>
<evidence type="ECO:0000313" key="6">
    <source>
        <dbReference type="Proteomes" id="UP000295830"/>
    </source>
</evidence>
<evidence type="ECO:0000256" key="3">
    <source>
        <dbReference type="ARBA" id="ARBA00032446"/>
    </source>
</evidence>
<dbReference type="Gene3D" id="3.30.420.40">
    <property type="match status" value="2"/>
</dbReference>
<organism evidence="5 6">
    <name type="scientific">Halospina denitrificans</name>
    <dbReference type="NCBI Taxonomy" id="332522"/>
    <lineage>
        <taxon>Bacteria</taxon>
        <taxon>Pseudomonadati</taxon>
        <taxon>Pseudomonadota</taxon>
        <taxon>Gammaproteobacteria</taxon>
        <taxon>Halospina</taxon>
    </lineage>
</organism>
<dbReference type="PANTHER" id="PTHR11735">
    <property type="entry name" value="TRNA N6-ADENOSINE THREONYLCARBAMOYLTRANSFERASE"/>
    <property type="match status" value="1"/>
</dbReference>
<proteinExistence type="inferred from homology"/>
<gene>
    <name evidence="5" type="ORF">DES49_2497</name>
</gene>
<dbReference type="PANTHER" id="PTHR11735:SF11">
    <property type="entry name" value="TRNA THREONYLCARBAMOYLADENOSINE BIOSYNTHESIS PROTEIN TSAB"/>
    <property type="match status" value="1"/>
</dbReference>
<dbReference type="CDD" id="cd24032">
    <property type="entry name" value="ASKHA_NBD_TsaB"/>
    <property type="match status" value="1"/>
</dbReference>
<dbReference type="GO" id="GO:0002949">
    <property type="term" value="P:tRNA threonylcarbamoyladenosine modification"/>
    <property type="evidence" value="ECO:0007669"/>
    <property type="project" value="InterPro"/>
</dbReference>
<dbReference type="RefSeq" id="WP_133736737.1">
    <property type="nucleotide sequence ID" value="NZ_SOAX01000006.1"/>
</dbReference>
<dbReference type="EMBL" id="SOAX01000006">
    <property type="protein sequence ID" value="TDT38520.1"/>
    <property type="molecule type" value="Genomic_DNA"/>
</dbReference>
<evidence type="ECO:0000259" key="4">
    <source>
        <dbReference type="Pfam" id="PF00814"/>
    </source>
</evidence>
<evidence type="ECO:0000313" key="5">
    <source>
        <dbReference type="EMBL" id="TDT38520.1"/>
    </source>
</evidence>
<dbReference type="Proteomes" id="UP000295830">
    <property type="component" value="Unassembled WGS sequence"/>
</dbReference>
<sequence length="232" mass="24398">MARLLAVDTSAQRGSVALAVDGEVIVEHSDEPRSHTRLLEPMMNRLLARAGLSLNDLDGLAYGRGPGSFTGLRITAGFVQGIAWGLDCPVVPVSSLAAMALSVSPGSGSVPVASALDARMGEVYWSCYRVSADRTLQVLVDDCLLLPGDLSLPSVADHDSWVGVGTGWQYHEAIPEALMSAMTSIDADAMPDAADVARLALPELARGNTVDAAAVQPSYIRDDVGWQKTPGR</sequence>
<evidence type="ECO:0000256" key="2">
    <source>
        <dbReference type="ARBA" id="ARBA00019012"/>
    </source>
</evidence>
<dbReference type="AlphaFoldDB" id="A0A4R7JKK6"/>
<dbReference type="InterPro" id="IPR043129">
    <property type="entry name" value="ATPase_NBD"/>
</dbReference>
<dbReference type="InterPro" id="IPR022496">
    <property type="entry name" value="T6A_TsaB"/>
</dbReference>